<dbReference type="SUPFAM" id="SSF54909">
    <property type="entry name" value="Dimeric alpha+beta barrel"/>
    <property type="match status" value="2"/>
</dbReference>
<name>A0ABT3VFV4_9ACTN</name>
<dbReference type="EMBL" id="JAIFZO010000002">
    <property type="protein sequence ID" value="MCX4238827.1"/>
    <property type="molecule type" value="Genomic_DNA"/>
</dbReference>
<evidence type="ECO:0000313" key="1">
    <source>
        <dbReference type="EMBL" id="MCX4238827.1"/>
    </source>
</evidence>
<dbReference type="Proteomes" id="UP001165590">
    <property type="component" value="Unassembled WGS sequence"/>
</dbReference>
<proteinExistence type="predicted"/>
<dbReference type="RefSeq" id="WP_267031086.1">
    <property type="nucleotide sequence ID" value="NZ_JAIFZO010000002.1"/>
</dbReference>
<evidence type="ECO:0000313" key="2">
    <source>
        <dbReference type="Proteomes" id="UP001165590"/>
    </source>
</evidence>
<dbReference type="Gene3D" id="3.30.70.100">
    <property type="match status" value="2"/>
</dbReference>
<dbReference type="InterPro" id="IPR011008">
    <property type="entry name" value="Dimeric_a/b-barrel"/>
</dbReference>
<keyword evidence="1" id="KW-0560">Oxidoreductase</keyword>
<reference evidence="1" key="1">
    <citation type="journal article" date="2022" name="bioRxiv">
        <title>Discovery and biosynthetic assessment of Streptomyces ortus sp nov. isolated from a deep-sea sponge.</title>
        <authorList>
            <person name="Williams S.E."/>
        </authorList>
    </citation>
    <scope>NUCLEOTIDE SEQUENCE</scope>
    <source>
        <strain evidence="1">A15ISP2-DRY2</strain>
    </source>
</reference>
<organism evidence="1 2">
    <name type="scientific">Streptomyces ortus</name>
    <dbReference type="NCBI Taxonomy" id="2867268"/>
    <lineage>
        <taxon>Bacteria</taxon>
        <taxon>Bacillati</taxon>
        <taxon>Actinomycetota</taxon>
        <taxon>Actinomycetes</taxon>
        <taxon>Kitasatosporales</taxon>
        <taxon>Streptomycetaceae</taxon>
        <taxon>Streptomyces</taxon>
    </lineage>
</organism>
<keyword evidence="1" id="KW-0503">Monooxygenase</keyword>
<protein>
    <submittedName>
        <fullName evidence="1">Antibiotic biosynthesis monooxygenase</fullName>
    </submittedName>
</protein>
<keyword evidence="2" id="KW-1185">Reference proteome</keyword>
<gene>
    <name evidence="1" type="ORF">K3769_39865</name>
</gene>
<comment type="caution">
    <text evidence="1">The sequence shown here is derived from an EMBL/GenBank/DDBJ whole genome shotgun (WGS) entry which is preliminary data.</text>
</comment>
<accession>A0ABT3VFV4</accession>
<sequence>MTSADGTREGFRTFLILRTHGAGAAQEAVQVLAEQSADPGRLGGFLSSRIHLGLDGDVVVHCVAWRDETSARNGYPARVGEALLDRLGREALLRTDLVGGTPEPGVRGPSADSPPGLVCVAVRHVADREAARAMADLLRRSGDWKKDFPGFVSATPYISPDGRTYVNYPQWTDRDAFDAYMADRRNADGQQDISALEVAPPDLFLCTLVAETVAAG</sequence>
<dbReference type="GO" id="GO:0004497">
    <property type="term" value="F:monooxygenase activity"/>
    <property type="evidence" value="ECO:0007669"/>
    <property type="project" value="UniProtKB-KW"/>
</dbReference>